<name>A0AAE0TYA9_9PEZI</name>
<dbReference type="AlphaFoldDB" id="A0AAE0TYA9"/>
<keyword evidence="2" id="KW-1185">Reference proteome</keyword>
<sequence>MLMPWHGLIGFFITKRRPSNYLEGMPRRYGLICSEGYERTSTSTGKRKNTKSLKDCMWKAKAIILKNVGAWKFFTKTAFFNDLAMNASYFLISKFSLFFRRILKIFSSSSKDDLPLPWPDGVVRCKICVRLAWWDHDPLCG</sequence>
<proteinExistence type="predicted"/>
<evidence type="ECO:0000313" key="1">
    <source>
        <dbReference type="EMBL" id="KAK3383889.1"/>
    </source>
</evidence>
<organism evidence="1 2">
    <name type="scientific">Lasiosphaeria ovina</name>
    <dbReference type="NCBI Taxonomy" id="92902"/>
    <lineage>
        <taxon>Eukaryota</taxon>
        <taxon>Fungi</taxon>
        <taxon>Dikarya</taxon>
        <taxon>Ascomycota</taxon>
        <taxon>Pezizomycotina</taxon>
        <taxon>Sordariomycetes</taxon>
        <taxon>Sordariomycetidae</taxon>
        <taxon>Sordariales</taxon>
        <taxon>Lasiosphaeriaceae</taxon>
        <taxon>Lasiosphaeria</taxon>
    </lineage>
</organism>
<protein>
    <submittedName>
        <fullName evidence="1">Uncharacterized protein</fullName>
    </submittedName>
</protein>
<dbReference type="EMBL" id="JAULSN010000001">
    <property type="protein sequence ID" value="KAK3383889.1"/>
    <property type="molecule type" value="Genomic_DNA"/>
</dbReference>
<evidence type="ECO:0000313" key="2">
    <source>
        <dbReference type="Proteomes" id="UP001287356"/>
    </source>
</evidence>
<reference evidence="1" key="1">
    <citation type="journal article" date="2023" name="Mol. Phylogenet. Evol.">
        <title>Genome-scale phylogeny and comparative genomics of the fungal order Sordariales.</title>
        <authorList>
            <person name="Hensen N."/>
            <person name="Bonometti L."/>
            <person name="Westerberg I."/>
            <person name="Brannstrom I.O."/>
            <person name="Guillou S."/>
            <person name="Cros-Aarteil S."/>
            <person name="Calhoun S."/>
            <person name="Haridas S."/>
            <person name="Kuo A."/>
            <person name="Mondo S."/>
            <person name="Pangilinan J."/>
            <person name="Riley R."/>
            <person name="LaButti K."/>
            <person name="Andreopoulos B."/>
            <person name="Lipzen A."/>
            <person name="Chen C."/>
            <person name="Yan M."/>
            <person name="Daum C."/>
            <person name="Ng V."/>
            <person name="Clum A."/>
            <person name="Steindorff A."/>
            <person name="Ohm R.A."/>
            <person name="Martin F."/>
            <person name="Silar P."/>
            <person name="Natvig D.O."/>
            <person name="Lalanne C."/>
            <person name="Gautier V."/>
            <person name="Ament-Velasquez S.L."/>
            <person name="Kruys A."/>
            <person name="Hutchinson M.I."/>
            <person name="Powell A.J."/>
            <person name="Barry K."/>
            <person name="Miller A.N."/>
            <person name="Grigoriev I.V."/>
            <person name="Debuchy R."/>
            <person name="Gladieux P."/>
            <person name="Hiltunen Thoren M."/>
            <person name="Johannesson H."/>
        </authorList>
    </citation>
    <scope>NUCLEOTIDE SEQUENCE</scope>
    <source>
        <strain evidence="1">CBS 958.72</strain>
    </source>
</reference>
<reference evidence="1" key="2">
    <citation type="submission" date="2023-06" db="EMBL/GenBank/DDBJ databases">
        <authorList>
            <consortium name="Lawrence Berkeley National Laboratory"/>
            <person name="Haridas S."/>
            <person name="Hensen N."/>
            <person name="Bonometti L."/>
            <person name="Westerberg I."/>
            <person name="Brannstrom I.O."/>
            <person name="Guillou S."/>
            <person name="Cros-Aarteil S."/>
            <person name="Calhoun S."/>
            <person name="Kuo A."/>
            <person name="Mondo S."/>
            <person name="Pangilinan J."/>
            <person name="Riley R."/>
            <person name="Labutti K."/>
            <person name="Andreopoulos B."/>
            <person name="Lipzen A."/>
            <person name="Chen C."/>
            <person name="Yanf M."/>
            <person name="Daum C."/>
            <person name="Ng V."/>
            <person name="Clum A."/>
            <person name="Steindorff A."/>
            <person name="Ohm R."/>
            <person name="Martin F."/>
            <person name="Silar P."/>
            <person name="Natvig D."/>
            <person name="Lalanne C."/>
            <person name="Gautier V."/>
            <person name="Ament-Velasquez S.L."/>
            <person name="Kruys A."/>
            <person name="Hutchinson M.I."/>
            <person name="Powell A.J."/>
            <person name="Barry K."/>
            <person name="Miller A.N."/>
            <person name="Grigoriev I.V."/>
            <person name="Debuchy R."/>
            <person name="Gladieux P."/>
            <person name="Thoren M.H."/>
            <person name="Johannesson H."/>
        </authorList>
    </citation>
    <scope>NUCLEOTIDE SEQUENCE</scope>
    <source>
        <strain evidence="1">CBS 958.72</strain>
    </source>
</reference>
<dbReference type="Proteomes" id="UP001287356">
    <property type="component" value="Unassembled WGS sequence"/>
</dbReference>
<accession>A0AAE0TYA9</accession>
<comment type="caution">
    <text evidence="1">The sequence shown here is derived from an EMBL/GenBank/DDBJ whole genome shotgun (WGS) entry which is preliminary data.</text>
</comment>
<gene>
    <name evidence="1" type="ORF">B0T24DRAFT_67304</name>
</gene>